<proteinExistence type="predicted"/>
<keyword evidence="3" id="KW-1185">Reference proteome</keyword>
<organism evidence="2 3">
    <name type="scientific">Pseudooceanicola algae</name>
    <dbReference type="NCBI Taxonomy" id="1537215"/>
    <lineage>
        <taxon>Bacteria</taxon>
        <taxon>Pseudomonadati</taxon>
        <taxon>Pseudomonadota</taxon>
        <taxon>Alphaproteobacteria</taxon>
        <taxon>Rhodobacterales</taxon>
        <taxon>Paracoccaceae</taxon>
        <taxon>Pseudooceanicola</taxon>
    </lineage>
</organism>
<accession>A0A418SKY3</accession>
<dbReference type="InterPro" id="IPR009506">
    <property type="entry name" value="YjiS-like"/>
</dbReference>
<protein>
    <recommendedName>
        <fullName evidence="1">YjiS-like domain-containing protein</fullName>
    </recommendedName>
</protein>
<evidence type="ECO:0000313" key="3">
    <source>
        <dbReference type="Proteomes" id="UP000283786"/>
    </source>
</evidence>
<dbReference type="RefSeq" id="WP_119837667.1">
    <property type="nucleotide sequence ID" value="NZ_CP060436.1"/>
</dbReference>
<dbReference type="AlphaFoldDB" id="A0A418SKY3"/>
<dbReference type="KEGG" id="palw:PSAL_022260"/>
<name>A0A418SKY3_9RHOB</name>
<sequence length="70" mass="8051">MSYSMIARAPAQERSLRVPLSRLMMMIGIKRERQALGSLDPALLRDIGISPEDAQREARRPAWDAPNRWF</sequence>
<evidence type="ECO:0000313" key="2">
    <source>
        <dbReference type="EMBL" id="QPM90983.1"/>
    </source>
</evidence>
<dbReference type="Pfam" id="PF06568">
    <property type="entry name" value="YjiS-like"/>
    <property type="match status" value="1"/>
</dbReference>
<reference evidence="2 3" key="1">
    <citation type="submission" date="2020-08" db="EMBL/GenBank/DDBJ databases">
        <title>Genome sequence of Rhodobacteraceae bacterium Lw-13e.</title>
        <authorList>
            <person name="Poehlein A."/>
            <person name="Wolter L."/>
            <person name="Daniel R."/>
            <person name="Brinkhoff T."/>
        </authorList>
    </citation>
    <scope>NUCLEOTIDE SEQUENCE [LARGE SCALE GENOMIC DNA]</scope>
    <source>
        <strain evidence="2 3">Lw-13e</strain>
    </source>
</reference>
<evidence type="ECO:0000259" key="1">
    <source>
        <dbReference type="Pfam" id="PF06568"/>
    </source>
</evidence>
<dbReference type="OrthoDB" id="8096613at2"/>
<dbReference type="EMBL" id="CP060436">
    <property type="protein sequence ID" value="QPM90983.1"/>
    <property type="molecule type" value="Genomic_DNA"/>
</dbReference>
<dbReference type="Proteomes" id="UP000283786">
    <property type="component" value="Chromosome"/>
</dbReference>
<gene>
    <name evidence="2" type="ORF">PSAL_022260</name>
</gene>
<feature type="domain" description="YjiS-like" evidence="1">
    <location>
        <begin position="31"/>
        <end position="54"/>
    </location>
</feature>